<feature type="domain" description="Ricin B lectin" evidence="2">
    <location>
        <begin position="454"/>
        <end position="590"/>
    </location>
</feature>
<dbReference type="EMBL" id="JBFARM010000012">
    <property type="protein sequence ID" value="MEV4290724.1"/>
    <property type="molecule type" value="Genomic_DNA"/>
</dbReference>
<dbReference type="Gene3D" id="2.80.10.50">
    <property type="match status" value="1"/>
</dbReference>
<dbReference type="SUPFAM" id="SSF50939">
    <property type="entry name" value="Sialidases"/>
    <property type="match status" value="1"/>
</dbReference>
<dbReference type="PANTHER" id="PTHR38792:SF3">
    <property type="entry name" value="BNR_ASP-BOX REPEAT DOMAIN PROTEIN (AFU_ORTHOLOGUE AFUA_7G06430)-RELATED"/>
    <property type="match status" value="1"/>
</dbReference>
<dbReference type="InterPro" id="IPR036278">
    <property type="entry name" value="Sialidase_sf"/>
</dbReference>
<comment type="caution">
    <text evidence="3">The sequence shown here is derived from an EMBL/GenBank/DDBJ whole genome shotgun (WGS) entry which is preliminary data.</text>
</comment>
<dbReference type="InterPro" id="IPR035992">
    <property type="entry name" value="Ricin_B-like_lectins"/>
</dbReference>
<dbReference type="RefSeq" id="WP_364457999.1">
    <property type="nucleotide sequence ID" value="NZ_JBFARM010000012.1"/>
</dbReference>
<dbReference type="Gene3D" id="2.120.10.10">
    <property type="match status" value="1"/>
</dbReference>
<dbReference type="SMART" id="SM00458">
    <property type="entry name" value="RICIN"/>
    <property type="match status" value="1"/>
</dbReference>
<dbReference type="Proteomes" id="UP001552427">
    <property type="component" value="Unassembled WGS sequence"/>
</dbReference>
<dbReference type="PROSITE" id="PS50231">
    <property type="entry name" value="RICIN_B_LECTIN"/>
    <property type="match status" value="1"/>
</dbReference>
<reference evidence="3 4" key="1">
    <citation type="submission" date="2024-06" db="EMBL/GenBank/DDBJ databases">
        <title>The Natural Products Discovery Center: Release of the First 8490 Sequenced Strains for Exploring Actinobacteria Biosynthetic Diversity.</title>
        <authorList>
            <person name="Kalkreuter E."/>
            <person name="Kautsar S.A."/>
            <person name="Yang D."/>
            <person name="Bader C.D."/>
            <person name="Teijaro C.N."/>
            <person name="Fluegel L."/>
            <person name="Davis C.M."/>
            <person name="Simpson J.R."/>
            <person name="Lauterbach L."/>
            <person name="Steele A.D."/>
            <person name="Gui C."/>
            <person name="Meng S."/>
            <person name="Li G."/>
            <person name="Viehrig K."/>
            <person name="Ye F."/>
            <person name="Su P."/>
            <person name="Kiefer A.F."/>
            <person name="Nichols A."/>
            <person name="Cepeda A.J."/>
            <person name="Yan W."/>
            <person name="Fan B."/>
            <person name="Jiang Y."/>
            <person name="Adhikari A."/>
            <person name="Zheng C.-J."/>
            <person name="Schuster L."/>
            <person name="Cowan T.M."/>
            <person name="Smanski M.J."/>
            <person name="Chevrette M.G."/>
            <person name="De Carvalho L.P.S."/>
            <person name="Shen B."/>
        </authorList>
    </citation>
    <scope>NUCLEOTIDE SEQUENCE [LARGE SCALE GENOMIC DNA]</scope>
    <source>
        <strain evidence="3 4">NPDC049574</strain>
    </source>
</reference>
<evidence type="ECO:0000256" key="1">
    <source>
        <dbReference type="SAM" id="SignalP"/>
    </source>
</evidence>
<dbReference type="PANTHER" id="PTHR38792">
    <property type="entry name" value="BNR/ASP-BOX REPEAT DOMAIN PROTEIN (AFU_ORTHOLOGUE AFUA_7G06430)-RELATED"/>
    <property type="match status" value="1"/>
</dbReference>
<organism evidence="3 4">
    <name type="scientific">Nonomuraea bangladeshensis</name>
    <dbReference type="NCBI Taxonomy" id="404385"/>
    <lineage>
        <taxon>Bacteria</taxon>
        <taxon>Bacillati</taxon>
        <taxon>Actinomycetota</taxon>
        <taxon>Actinomycetes</taxon>
        <taxon>Streptosporangiales</taxon>
        <taxon>Streptosporangiaceae</taxon>
        <taxon>Nonomuraea</taxon>
    </lineage>
</organism>
<feature type="signal peptide" evidence="1">
    <location>
        <begin position="1"/>
        <end position="26"/>
    </location>
</feature>
<dbReference type="SUPFAM" id="SSF50370">
    <property type="entry name" value="Ricin B-like lectins"/>
    <property type="match status" value="1"/>
</dbReference>
<evidence type="ECO:0000259" key="2">
    <source>
        <dbReference type="SMART" id="SM00458"/>
    </source>
</evidence>
<name>A0ABV3HDV9_9ACTN</name>
<evidence type="ECO:0000313" key="3">
    <source>
        <dbReference type="EMBL" id="MEV4290724.1"/>
    </source>
</evidence>
<keyword evidence="1" id="KW-0732">Signal</keyword>
<protein>
    <submittedName>
        <fullName evidence="3">RICIN domain-containing protein</fullName>
    </submittedName>
</protein>
<gene>
    <name evidence="3" type="ORF">AB0K40_34885</name>
</gene>
<proteinExistence type="predicted"/>
<dbReference type="InterPro" id="IPR000772">
    <property type="entry name" value="Ricin_B_lectin"/>
</dbReference>
<dbReference type="Pfam" id="PF14200">
    <property type="entry name" value="RicinB_lectin_2"/>
    <property type="match status" value="2"/>
</dbReference>
<keyword evidence="4" id="KW-1185">Reference proteome</keyword>
<sequence length="593" mass="63133">MNTRTRTLIAGLAALLLILTALPAQAVSPTPGTLYQLPGNAQCTKGFGNCVAVPKAAALPGGRLVAGFEKATLGPSGTAVGQVIPVYKSDDDGTTWQWLSDVRAPAYMSNDPAYAKYTSNWASPYFYVLPQNVGGLAAGTLLLSTVVTGEDAYYTEQKAADPNWVPTNDGDRRDMAIALYASTNQGLSWTFLNIITTGGWQGGSAGAIGQRIARANTYRQVDPVWEPYLMVYDNQLVAYYSDENDYTGYNPSTGVLTMRADNGTAGDSYGQVLAHRTWNGNAGNAWSAPVLDVAGLTQNVGGVNQIGGGRPGMPNVVPTSDGKWMLTYEYFGGGDNVHYKISSNPLTFFSVGGEAGSNITSLPVTPGSPALSTGGSPVIIRLPDGRLLYNAAASGDVWTNPSGSSTGAWTRQHTTIEGGYFRNLTYVPRTGRVLIAVGFDTLRHADIDFGRSAGTYYKLVNRRSGKLLDAYTASLADGTNVVQWADNGGHNQHWHVTDIGGGYRTLLNRNSGRAVSIWQGSTADAANAALWVQNLAYDQAFTLEPAGSYYKIRARHSGKLLSVAQGSAADGAQVIQWPDQNLPEQQWSLVPVS</sequence>
<feature type="chain" id="PRO_5045886428" evidence="1">
    <location>
        <begin position="27"/>
        <end position="593"/>
    </location>
</feature>
<accession>A0ABV3HDV9</accession>
<evidence type="ECO:0000313" key="4">
    <source>
        <dbReference type="Proteomes" id="UP001552427"/>
    </source>
</evidence>